<evidence type="ECO:0000259" key="8">
    <source>
        <dbReference type="Pfam" id="PF20772"/>
    </source>
</evidence>
<dbReference type="HAMAP" id="MF_00693">
    <property type="entry name" value="Transcrip_reg_TACO1"/>
    <property type="match status" value="1"/>
</dbReference>
<gene>
    <name evidence="9" type="ORF">A2898_05390</name>
</gene>
<dbReference type="NCBIfam" id="TIGR01033">
    <property type="entry name" value="YebC/PmpR family DNA-binding transcriptional regulator"/>
    <property type="match status" value="1"/>
</dbReference>
<dbReference type="GO" id="GO:0003677">
    <property type="term" value="F:DNA binding"/>
    <property type="evidence" value="ECO:0007669"/>
    <property type="project" value="UniProtKB-UniRule"/>
</dbReference>
<comment type="caution">
    <text evidence="9">The sequence shown here is derived from an EMBL/GenBank/DDBJ whole genome shotgun (WGS) entry which is preliminary data.</text>
</comment>
<dbReference type="PANTHER" id="PTHR12532">
    <property type="entry name" value="TRANSLATIONAL ACTIVATOR OF CYTOCHROME C OXIDASE 1"/>
    <property type="match status" value="1"/>
</dbReference>
<dbReference type="InterPro" id="IPR002876">
    <property type="entry name" value="Transcrip_reg_TACO1-like"/>
</dbReference>
<feature type="domain" description="TACO1/YebC-like second and third" evidence="7">
    <location>
        <begin position="82"/>
        <end position="239"/>
    </location>
</feature>
<evidence type="ECO:0000313" key="9">
    <source>
        <dbReference type="EMBL" id="OGY82438.1"/>
    </source>
</evidence>
<protein>
    <recommendedName>
        <fullName evidence="6">Probable transcriptional regulatory protein A2898_05390</fullName>
    </recommendedName>
</protein>
<dbReference type="NCBIfam" id="NF009044">
    <property type="entry name" value="PRK12378.1"/>
    <property type="match status" value="1"/>
</dbReference>
<evidence type="ECO:0000256" key="2">
    <source>
        <dbReference type="ARBA" id="ARBA00022490"/>
    </source>
</evidence>
<keyword evidence="2 6" id="KW-0963">Cytoplasm</keyword>
<dbReference type="FunFam" id="1.10.10.200:FF:000002">
    <property type="entry name" value="Probable transcriptional regulatory protein CLM62_37755"/>
    <property type="match status" value="1"/>
</dbReference>
<name>A0A1G2AZV4_9BACT</name>
<dbReference type="Proteomes" id="UP000179164">
    <property type="component" value="Unassembled WGS sequence"/>
</dbReference>
<dbReference type="NCBIfam" id="NF001030">
    <property type="entry name" value="PRK00110.1"/>
    <property type="match status" value="1"/>
</dbReference>
<keyword evidence="5 6" id="KW-0804">Transcription</keyword>
<dbReference type="InterPro" id="IPR017856">
    <property type="entry name" value="Integrase-like_N"/>
</dbReference>
<dbReference type="InterPro" id="IPR049083">
    <property type="entry name" value="TACO1_YebC_N"/>
</dbReference>
<dbReference type="SUPFAM" id="SSF75625">
    <property type="entry name" value="YebC-like"/>
    <property type="match status" value="1"/>
</dbReference>
<evidence type="ECO:0000313" key="10">
    <source>
        <dbReference type="Proteomes" id="UP000179164"/>
    </source>
</evidence>
<dbReference type="EMBL" id="MHKE01000020">
    <property type="protein sequence ID" value="OGY82438.1"/>
    <property type="molecule type" value="Genomic_DNA"/>
</dbReference>
<dbReference type="Gene3D" id="1.10.10.200">
    <property type="match status" value="1"/>
</dbReference>
<evidence type="ECO:0000256" key="5">
    <source>
        <dbReference type="ARBA" id="ARBA00023163"/>
    </source>
</evidence>
<dbReference type="InterPro" id="IPR029072">
    <property type="entry name" value="YebC-like"/>
</dbReference>
<dbReference type="AlphaFoldDB" id="A0A1G2AZV4"/>
<organism evidence="9 10">
    <name type="scientific">Candidatus Kerfeldbacteria bacterium RIFCSPLOWO2_01_FULL_48_11</name>
    <dbReference type="NCBI Taxonomy" id="1798543"/>
    <lineage>
        <taxon>Bacteria</taxon>
        <taxon>Candidatus Kerfeldiibacteriota</taxon>
    </lineage>
</organism>
<dbReference type="Pfam" id="PF20772">
    <property type="entry name" value="TACO1_YebC_N"/>
    <property type="match status" value="1"/>
</dbReference>
<evidence type="ECO:0000259" key="7">
    <source>
        <dbReference type="Pfam" id="PF01709"/>
    </source>
</evidence>
<evidence type="ECO:0000256" key="3">
    <source>
        <dbReference type="ARBA" id="ARBA00023015"/>
    </source>
</evidence>
<dbReference type="Gene3D" id="3.30.70.980">
    <property type="match status" value="2"/>
</dbReference>
<keyword evidence="3 6" id="KW-0805">Transcription regulation</keyword>
<sequence>MSGHSKWSQIKRQKGAKDARRSNIFAKLGKAISIAARGGKDPIDNFKLRMMMDKARQVNMPNDTIERAIKRGSGELEGATIEEITYEGYGPEGVALLIHTLTDNKNRTVADLRHLLTEHRGSLGNTGSVSWQFSPKSVIRVMRQDLTTPDTSDLQLKFIDAGAEDVRDEEDGLTVIADPKSLEALQRVSATIKVEPASSGIEMIPTVPIKLTESQKEQLHKLIEILEEHDDVAGVYTNADV</sequence>
<comment type="subcellular location">
    <subcellularLocation>
        <location evidence="6">Cytoplasm</location>
    </subcellularLocation>
</comment>
<dbReference type="InterPro" id="IPR026564">
    <property type="entry name" value="Transcrip_reg_TACO1-like_dom3"/>
</dbReference>
<proteinExistence type="inferred from homology"/>
<dbReference type="PANTHER" id="PTHR12532:SF6">
    <property type="entry name" value="TRANSCRIPTIONAL REGULATORY PROTEIN YEBC-RELATED"/>
    <property type="match status" value="1"/>
</dbReference>
<keyword evidence="4 6" id="KW-0238">DNA-binding</keyword>
<evidence type="ECO:0000256" key="6">
    <source>
        <dbReference type="HAMAP-Rule" id="MF_00693"/>
    </source>
</evidence>
<reference evidence="9 10" key="1">
    <citation type="journal article" date="2016" name="Nat. Commun.">
        <title>Thousands of microbial genomes shed light on interconnected biogeochemical processes in an aquifer system.</title>
        <authorList>
            <person name="Anantharaman K."/>
            <person name="Brown C.T."/>
            <person name="Hug L.A."/>
            <person name="Sharon I."/>
            <person name="Castelle C.J."/>
            <person name="Probst A.J."/>
            <person name="Thomas B.C."/>
            <person name="Singh A."/>
            <person name="Wilkins M.J."/>
            <person name="Karaoz U."/>
            <person name="Brodie E.L."/>
            <person name="Williams K.H."/>
            <person name="Hubbard S.S."/>
            <person name="Banfield J.F."/>
        </authorList>
    </citation>
    <scope>NUCLEOTIDE SEQUENCE [LARGE SCALE GENOMIC DNA]</scope>
</reference>
<dbReference type="InterPro" id="IPR048300">
    <property type="entry name" value="TACO1_YebC-like_2nd/3rd_dom"/>
</dbReference>
<accession>A0A1G2AZV4</accession>
<evidence type="ECO:0000256" key="1">
    <source>
        <dbReference type="ARBA" id="ARBA00008724"/>
    </source>
</evidence>
<dbReference type="GO" id="GO:0006355">
    <property type="term" value="P:regulation of DNA-templated transcription"/>
    <property type="evidence" value="ECO:0007669"/>
    <property type="project" value="UniProtKB-UniRule"/>
</dbReference>
<dbReference type="STRING" id="1798543.A2898_05390"/>
<comment type="similarity">
    <text evidence="1 6">Belongs to the TACO1 family.</text>
</comment>
<dbReference type="Pfam" id="PF01709">
    <property type="entry name" value="Transcrip_reg"/>
    <property type="match status" value="1"/>
</dbReference>
<feature type="domain" description="TACO1/YebC-like N-terminal" evidence="8">
    <location>
        <begin position="5"/>
        <end position="75"/>
    </location>
</feature>
<evidence type="ECO:0000256" key="4">
    <source>
        <dbReference type="ARBA" id="ARBA00023125"/>
    </source>
</evidence>
<dbReference type="GO" id="GO:0005829">
    <property type="term" value="C:cytosol"/>
    <property type="evidence" value="ECO:0007669"/>
    <property type="project" value="TreeGrafter"/>
</dbReference>